<proteinExistence type="predicted"/>
<protein>
    <submittedName>
        <fullName evidence="2">Uncharacterized protein</fullName>
    </submittedName>
</protein>
<comment type="caution">
    <text evidence="2">The sequence shown here is derived from an EMBL/GenBank/DDBJ whole genome shotgun (WGS) entry which is preliminary data.</text>
</comment>
<dbReference type="EMBL" id="BSTI01000028">
    <property type="protein sequence ID" value="GLY70890.1"/>
    <property type="molecule type" value="Genomic_DNA"/>
</dbReference>
<evidence type="ECO:0000256" key="1">
    <source>
        <dbReference type="SAM" id="MobiDB-lite"/>
    </source>
</evidence>
<dbReference type="AlphaFoldDB" id="A0A9W6R9V0"/>
<feature type="region of interest" description="Disordered" evidence="1">
    <location>
        <begin position="81"/>
        <end position="103"/>
    </location>
</feature>
<evidence type="ECO:0000313" key="3">
    <source>
        <dbReference type="Proteomes" id="UP001165136"/>
    </source>
</evidence>
<keyword evidence="3" id="KW-1185">Reference proteome</keyword>
<name>A0A9W6R9V0_9PSEU</name>
<accession>A0A9W6R9V0</accession>
<reference evidence="2" key="1">
    <citation type="submission" date="2023-03" db="EMBL/GenBank/DDBJ databases">
        <title>Amycolatopsis taiwanensis NBRC 103393.</title>
        <authorList>
            <person name="Ichikawa N."/>
            <person name="Sato H."/>
            <person name="Tonouchi N."/>
        </authorList>
    </citation>
    <scope>NUCLEOTIDE SEQUENCE</scope>
    <source>
        <strain evidence="2">NBRC 103393</strain>
    </source>
</reference>
<organism evidence="2 3">
    <name type="scientific">Amycolatopsis taiwanensis</name>
    <dbReference type="NCBI Taxonomy" id="342230"/>
    <lineage>
        <taxon>Bacteria</taxon>
        <taxon>Bacillati</taxon>
        <taxon>Actinomycetota</taxon>
        <taxon>Actinomycetes</taxon>
        <taxon>Pseudonocardiales</taxon>
        <taxon>Pseudonocardiaceae</taxon>
        <taxon>Amycolatopsis</taxon>
    </lineage>
</organism>
<dbReference type="Proteomes" id="UP001165136">
    <property type="component" value="Unassembled WGS sequence"/>
</dbReference>
<gene>
    <name evidence="2" type="ORF">Atai01_75090</name>
</gene>
<sequence length="103" mass="11265">MKMLGLYAQVTMRRHTNKDTKWVGNDLTDLVYLSCAAAYADFVAAEKRTAEDLRQAHQVLGNKNNIFSTIGALVKAVHESGVQTKTDRMGAPESPVKGGPEET</sequence>
<evidence type="ECO:0000313" key="2">
    <source>
        <dbReference type="EMBL" id="GLY70890.1"/>
    </source>
</evidence>